<organism evidence="2 3">
    <name type="scientific">Humisphaera borealis</name>
    <dbReference type="NCBI Taxonomy" id="2807512"/>
    <lineage>
        <taxon>Bacteria</taxon>
        <taxon>Pseudomonadati</taxon>
        <taxon>Planctomycetota</taxon>
        <taxon>Phycisphaerae</taxon>
        <taxon>Tepidisphaerales</taxon>
        <taxon>Tepidisphaeraceae</taxon>
        <taxon>Humisphaera</taxon>
    </lineage>
</organism>
<evidence type="ECO:0000259" key="1">
    <source>
        <dbReference type="Pfam" id="PF05685"/>
    </source>
</evidence>
<reference evidence="2 3" key="1">
    <citation type="submission" date="2020-10" db="EMBL/GenBank/DDBJ databases">
        <title>Wide distribution of Phycisphaera-like planctomycetes from WD2101 soil group in peatlands and genome analysis of the first cultivated representative.</title>
        <authorList>
            <person name="Dedysh S.N."/>
            <person name="Beletsky A.V."/>
            <person name="Ivanova A."/>
            <person name="Kulichevskaya I.S."/>
            <person name="Suzina N.E."/>
            <person name="Philippov D.A."/>
            <person name="Rakitin A.L."/>
            <person name="Mardanov A.V."/>
            <person name="Ravin N.V."/>
        </authorList>
    </citation>
    <scope>NUCLEOTIDE SEQUENCE [LARGE SCALE GENOMIC DNA]</scope>
    <source>
        <strain evidence="2 3">M1803</strain>
    </source>
</reference>
<keyword evidence="3" id="KW-1185">Reference proteome</keyword>
<keyword evidence="2" id="KW-0255">Endonuclease</keyword>
<dbReference type="InterPro" id="IPR008538">
    <property type="entry name" value="Uma2"/>
</dbReference>
<keyword evidence="2" id="KW-0378">Hydrolase</keyword>
<protein>
    <submittedName>
        <fullName evidence="2">Uma2 family endonuclease</fullName>
    </submittedName>
</protein>
<evidence type="ECO:0000313" key="2">
    <source>
        <dbReference type="EMBL" id="QOV92413.1"/>
    </source>
</evidence>
<dbReference type="Pfam" id="PF05685">
    <property type="entry name" value="Uma2"/>
    <property type="match status" value="1"/>
</dbReference>
<dbReference type="AlphaFoldDB" id="A0A7M2X3W0"/>
<proteinExistence type="predicted"/>
<keyword evidence="2" id="KW-0540">Nuclease</keyword>
<dbReference type="PANTHER" id="PTHR34107">
    <property type="entry name" value="SLL0198 PROTEIN-RELATED"/>
    <property type="match status" value="1"/>
</dbReference>
<dbReference type="EMBL" id="CP063458">
    <property type="protein sequence ID" value="QOV92413.1"/>
    <property type="molecule type" value="Genomic_DNA"/>
</dbReference>
<dbReference type="Proteomes" id="UP000593765">
    <property type="component" value="Chromosome"/>
</dbReference>
<dbReference type="InterPro" id="IPR011335">
    <property type="entry name" value="Restrct_endonuc-II-like"/>
</dbReference>
<dbReference type="KEGG" id="hbs:IPV69_12170"/>
<dbReference type="PANTHER" id="PTHR34107:SF1">
    <property type="entry name" value="SLL0198 PROTEIN"/>
    <property type="match status" value="1"/>
</dbReference>
<sequence length="213" mass="23357">MLSSPTDTATVADLLERLGDIPAHRVRLHPSPGSATEQDVIDIEAREGRLFELVDGTLVEKGMGYWESILGVAISAALHAFVRPRKLGYVAMSDGMMRILPGQVRMPDVSFTSRERFPAGAFPREPIPTASPDLAVGILSESNTPKEMARKRQEYFQSGTKLVWMVDPALRQVAVYTDADTFKVYDTTQTIDGGDVLPGFALELGTLFSQLDE</sequence>
<gene>
    <name evidence="2" type="ORF">IPV69_12170</name>
</gene>
<feature type="domain" description="Putative restriction endonuclease" evidence="1">
    <location>
        <begin position="45"/>
        <end position="203"/>
    </location>
</feature>
<name>A0A7M2X3W0_9BACT</name>
<accession>A0A7M2X3W0</accession>
<dbReference type="InterPro" id="IPR012296">
    <property type="entry name" value="Nuclease_put_TT1808"/>
</dbReference>
<dbReference type="SUPFAM" id="SSF52980">
    <property type="entry name" value="Restriction endonuclease-like"/>
    <property type="match status" value="1"/>
</dbReference>
<dbReference type="GO" id="GO:0004519">
    <property type="term" value="F:endonuclease activity"/>
    <property type="evidence" value="ECO:0007669"/>
    <property type="project" value="UniProtKB-KW"/>
</dbReference>
<evidence type="ECO:0000313" key="3">
    <source>
        <dbReference type="Proteomes" id="UP000593765"/>
    </source>
</evidence>
<dbReference type="CDD" id="cd06260">
    <property type="entry name" value="DUF820-like"/>
    <property type="match status" value="1"/>
</dbReference>
<dbReference type="Gene3D" id="3.90.1570.10">
    <property type="entry name" value="tt1808, chain A"/>
    <property type="match status" value="1"/>
</dbReference>